<dbReference type="InterPro" id="IPR015424">
    <property type="entry name" value="PyrdxlP-dep_Trfase"/>
</dbReference>
<name>A0A1M6DW21_9FIRM</name>
<dbReference type="InterPro" id="IPR023010">
    <property type="entry name" value="GcvPA"/>
</dbReference>
<keyword evidence="2 4" id="KW-0560">Oxidoreductase</keyword>
<dbReference type="EC" id="1.4.4.2" evidence="4"/>
<dbReference type="CDD" id="cd00613">
    <property type="entry name" value="GDC-P"/>
    <property type="match status" value="1"/>
</dbReference>
<dbReference type="PIRSF" id="PIRSF006815">
    <property type="entry name" value="GcvPA"/>
    <property type="match status" value="1"/>
</dbReference>
<dbReference type="GO" id="GO:0009116">
    <property type="term" value="P:nucleoside metabolic process"/>
    <property type="evidence" value="ECO:0007669"/>
    <property type="project" value="InterPro"/>
</dbReference>
<dbReference type="Pfam" id="PF02347">
    <property type="entry name" value="GDC-P"/>
    <property type="match status" value="1"/>
</dbReference>
<comment type="catalytic activity">
    <reaction evidence="3 4">
        <text>N(6)-[(R)-lipoyl]-L-lysyl-[glycine-cleavage complex H protein] + glycine + H(+) = N(6)-[(R)-S(8)-aminomethyldihydrolipoyl]-L-lysyl-[glycine-cleavage complex H protein] + CO2</text>
        <dbReference type="Rhea" id="RHEA:24304"/>
        <dbReference type="Rhea" id="RHEA-COMP:10494"/>
        <dbReference type="Rhea" id="RHEA-COMP:10495"/>
        <dbReference type="ChEBI" id="CHEBI:15378"/>
        <dbReference type="ChEBI" id="CHEBI:16526"/>
        <dbReference type="ChEBI" id="CHEBI:57305"/>
        <dbReference type="ChEBI" id="CHEBI:83099"/>
        <dbReference type="ChEBI" id="CHEBI:83143"/>
        <dbReference type="EC" id="1.4.4.2"/>
    </reaction>
</comment>
<dbReference type="EMBL" id="FQZP01000009">
    <property type="protein sequence ID" value="SHI77454.1"/>
    <property type="molecule type" value="Genomic_DNA"/>
</dbReference>
<comment type="similarity">
    <text evidence="4">Belongs to the GcvP family. N-terminal subunit subfamily.</text>
</comment>
<dbReference type="GO" id="GO:0019464">
    <property type="term" value="P:glycine decarboxylation via glycine cleavage system"/>
    <property type="evidence" value="ECO:0007669"/>
    <property type="project" value="UniProtKB-UniRule"/>
</dbReference>
<proteinExistence type="inferred from homology"/>
<evidence type="ECO:0000256" key="2">
    <source>
        <dbReference type="ARBA" id="ARBA00023002"/>
    </source>
</evidence>
<keyword evidence="7" id="KW-1185">Reference proteome</keyword>
<dbReference type="SUPFAM" id="SSF53383">
    <property type="entry name" value="PLP-dependent transferases"/>
    <property type="match status" value="1"/>
</dbReference>
<accession>A0A1M6DW21</accession>
<dbReference type="PANTHER" id="PTHR42806:SF1">
    <property type="entry name" value="GLYCINE DEHYDROGENASE (DECARBOXYLATING)"/>
    <property type="match status" value="1"/>
</dbReference>
<dbReference type="InterPro" id="IPR015422">
    <property type="entry name" value="PyrdxlP-dep_Trfase_small"/>
</dbReference>
<dbReference type="Proteomes" id="UP000324781">
    <property type="component" value="Unassembled WGS sequence"/>
</dbReference>
<dbReference type="NCBIfam" id="NF001696">
    <property type="entry name" value="PRK00451.1"/>
    <property type="match status" value="1"/>
</dbReference>
<protein>
    <recommendedName>
        <fullName evidence="4">Probable glycine dehydrogenase (decarboxylating) subunit 1</fullName>
        <ecNumber evidence="4">1.4.4.2</ecNumber>
    </recommendedName>
    <alternativeName>
        <fullName evidence="4">Glycine cleavage system P-protein subunit 1</fullName>
    </alternativeName>
    <alternativeName>
        <fullName evidence="4">Glycine decarboxylase subunit 1</fullName>
    </alternativeName>
    <alternativeName>
        <fullName evidence="4">Glycine dehydrogenase (aminomethyl-transferring) subunit 1</fullName>
    </alternativeName>
</protein>
<evidence type="ECO:0000256" key="3">
    <source>
        <dbReference type="ARBA" id="ARBA00049026"/>
    </source>
</evidence>
<evidence type="ECO:0000256" key="4">
    <source>
        <dbReference type="HAMAP-Rule" id="MF_00712"/>
    </source>
</evidence>
<dbReference type="RefSeq" id="WP_149678126.1">
    <property type="nucleotide sequence ID" value="NZ_FQZP01000009.1"/>
</dbReference>
<dbReference type="PANTHER" id="PTHR42806">
    <property type="entry name" value="GLYCINE CLEAVAGE SYSTEM P-PROTEIN"/>
    <property type="match status" value="1"/>
</dbReference>
<comment type="subunit">
    <text evidence="4">The glycine cleavage system is composed of four proteins: P, T, L and H. In this organism, the P 'protein' is a heterodimer of two subunits.</text>
</comment>
<feature type="domain" description="Glycine cleavage system P-protein N-terminal" evidence="5">
    <location>
        <begin position="4"/>
        <end position="440"/>
    </location>
</feature>
<dbReference type="OrthoDB" id="9771867at2"/>
<dbReference type="InterPro" id="IPR015421">
    <property type="entry name" value="PyrdxlP-dep_Trfase_major"/>
</dbReference>
<reference evidence="6 7" key="1">
    <citation type="submission" date="2016-11" db="EMBL/GenBank/DDBJ databases">
        <authorList>
            <person name="Varghese N."/>
            <person name="Submissions S."/>
        </authorList>
    </citation>
    <scope>NUCLEOTIDE SEQUENCE [LARGE SCALE GENOMIC DNA]</scope>
    <source>
        <strain evidence="6 7">DSM 19027</strain>
    </source>
</reference>
<dbReference type="Gene3D" id="3.40.640.10">
    <property type="entry name" value="Type I PLP-dependent aspartate aminotransferase-like (Major domain)"/>
    <property type="match status" value="1"/>
</dbReference>
<comment type="function">
    <text evidence="1 4">The glycine cleavage system catalyzes the degradation of glycine. The P protein binds the alpha-amino group of glycine through its pyridoxal phosphate cofactor; CO(2) is released and the remaining methylamine moiety is then transferred to the lipoamide cofactor of the H protein.</text>
</comment>
<evidence type="ECO:0000259" key="5">
    <source>
        <dbReference type="Pfam" id="PF02347"/>
    </source>
</evidence>
<sequence length="446" mass="49667">MKPYIPNTEEQRQEMLQVIGVSDMDALFADIPERIRLRRDLDLPEALSEMELVRHLRDLASRNVTTETHTCFLGAGAYDHYIPSVIRHLTKRQEFYTAYTPYQPEISQGTLQAIFEYQTMICRLTGMDVSNASLYDGATAVAEAATMAVRATGRTGIIVSKTVHPQSREVLKTYSRFTGRPIAEWDHRDGRLDVDALEKLLSQDTAAVIVQNPNFFGLIEDLGDLADRVHQKGALLIVSCNPVSLALLKPPGDMGADIVVGEGQPLGNPLNFGGPYLGFMAAREKFMRKMPGRIVGETRDRQGRRGYVLTIQTREQHIRREKATSNICSNQALNALTAAIYLSALGKTGLSKVAALCCQKSRYACQQLLKTGAFSPVFDGPFFNEFAVKYRGDVEKLNQKLLEHGIIGGYPLERDYPELKGAWLVAVTEKRTKAEIDHFVERAGSI</sequence>
<evidence type="ECO:0000313" key="7">
    <source>
        <dbReference type="Proteomes" id="UP000324781"/>
    </source>
</evidence>
<dbReference type="InterPro" id="IPR049315">
    <property type="entry name" value="GDC-P_N"/>
</dbReference>
<dbReference type="InterPro" id="IPR020581">
    <property type="entry name" value="GDC_P"/>
</dbReference>
<dbReference type="HAMAP" id="MF_00712">
    <property type="entry name" value="GcvPA"/>
    <property type="match status" value="1"/>
</dbReference>
<gene>
    <name evidence="4" type="primary">gcvPA</name>
    <name evidence="6" type="ORF">SAMN05444373_100916</name>
</gene>
<dbReference type="AlphaFoldDB" id="A0A1M6DW21"/>
<dbReference type="Gene3D" id="3.90.1150.10">
    <property type="entry name" value="Aspartate Aminotransferase, domain 1"/>
    <property type="match status" value="1"/>
</dbReference>
<organism evidence="6 7">
    <name type="scientific">Thermoclostridium caenicola</name>
    <dbReference type="NCBI Taxonomy" id="659425"/>
    <lineage>
        <taxon>Bacteria</taxon>
        <taxon>Bacillati</taxon>
        <taxon>Bacillota</taxon>
        <taxon>Clostridia</taxon>
        <taxon>Eubacteriales</taxon>
        <taxon>Oscillospiraceae</taxon>
        <taxon>Thermoclostridium</taxon>
    </lineage>
</organism>
<dbReference type="GO" id="GO:0004375">
    <property type="term" value="F:glycine dehydrogenase (decarboxylating) activity"/>
    <property type="evidence" value="ECO:0007669"/>
    <property type="project" value="UniProtKB-EC"/>
</dbReference>
<evidence type="ECO:0000256" key="1">
    <source>
        <dbReference type="ARBA" id="ARBA00003788"/>
    </source>
</evidence>
<evidence type="ECO:0000313" key="6">
    <source>
        <dbReference type="EMBL" id="SHI77454.1"/>
    </source>
</evidence>